<dbReference type="InterPro" id="IPR036951">
    <property type="entry name" value="ArAA_hydroxylase_sf"/>
</dbReference>
<evidence type="ECO:0000256" key="3">
    <source>
        <dbReference type="ARBA" id="ARBA00005088"/>
    </source>
</evidence>
<dbReference type="GO" id="GO:0005506">
    <property type="term" value="F:iron ion binding"/>
    <property type="evidence" value="ECO:0007669"/>
    <property type="project" value="InterPro"/>
</dbReference>
<evidence type="ECO:0000256" key="1">
    <source>
        <dbReference type="ARBA" id="ARBA00001060"/>
    </source>
</evidence>
<evidence type="ECO:0000313" key="16">
    <source>
        <dbReference type="Proteomes" id="UP000243719"/>
    </source>
</evidence>
<keyword evidence="16" id="KW-1185">Reference proteome</keyword>
<evidence type="ECO:0000313" key="15">
    <source>
        <dbReference type="EMBL" id="SDV48510.1"/>
    </source>
</evidence>
<dbReference type="PROSITE" id="PS51410">
    <property type="entry name" value="BH4_AAA_HYDROXYL_2"/>
    <property type="match status" value="1"/>
</dbReference>
<dbReference type="GO" id="GO:0006559">
    <property type="term" value="P:L-phenylalanine catabolic process"/>
    <property type="evidence" value="ECO:0007669"/>
    <property type="project" value="UniProtKB-UniPathway"/>
</dbReference>
<keyword evidence="9 13" id="KW-0408">Iron</keyword>
<dbReference type="PANTHER" id="PTHR11473">
    <property type="entry name" value="AROMATIC AMINO ACID HYDROXYLASE"/>
    <property type="match status" value="1"/>
</dbReference>
<dbReference type="PRINTS" id="PR00372">
    <property type="entry name" value="FYWHYDRXLASE"/>
</dbReference>
<keyword evidence="10" id="KW-0503">Monooxygenase</keyword>
<evidence type="ECO:0000256" key="10">
    <source>
        <dbReference type="ARBA" id="ARBA00023033"/>
    </source>
</evidence>
<evidence type="ECO:0000256" key="12">
    <source>
        <dbReference type="ARBA" id="ARBA00029922"/>
    </source>
</evidence>
<protein>
    <recommendedName>
        <fullName evidence="6">Phenylalanine-4-hydroxylase</fullName>
        <ecNumber evidence="5">1.14.16.1</ecNumber>
    </recommendedName>
    <alternativeName>
        <fullName evidence="12">Phe-4-monooxygenase</fullName>
    </alternativeName>
</protein>
<dbReference type="InterPro" id="IPR001273">
    <property type="entry name" value="ArAA_hydroxylase"/>
</dbReference>
<accession>A0A1H2PPC9</accession>
<dbReference type="NCBIfam" id="TIGR01267">
    <property type="entry name" value="Phe4hydrox_mono"/>
    <property type="match status" value="1"/>
</dbReference>
<feature type="domain" description="Biopterin-dependent aromatic amino acid hydroxylase family profile" evidence="14">
    <location>
        <begin position="1"/>
        <end position="261"/>
    </location>
</feature>
<dbReference type="EMBL" id="FNLO01000005">
    <property type="protein sequence ID" value="SDV48510.1"/>
    <property type="molecule type" value="Genomic_DNA"/>
</dbReference>
<evidence type="ECO:0000256" key="8">
    <source>
        <dbReference type="ARBA" id="ARBA00023002"/>
    </source>
</evidence>
<dbReference type="OrthoDB" id="9780502at2"/>
<name>A0A1H2PPC9_9BURK</name>
<keyword evidence="8" id="KW-0560">Oxidoreductase</keyword>
<feature type="binding site" evidence="13">
    <location>
        <position position="124"/>
    </location>
    <ligand>
        <name>Fe cation</name>
        <dbReference type="ChEBI" id="CHEBI:24875"/>
    </ligand>
</feature>
<dbReference type="InterPro" id="IPR005960">
    <property type="entry name" value="Phe-4-hydroxylase_mono"/>
</dbReference>
<organism evidence="15 16">
    <name type="scientific">Chitinasiproducens palmae</name>
    <dbReference type="NCBI Taxonomy" id="1770053"/>
    <lineage>
        <taxon>Bacteria</taxon>
        <taxon>Pseudomonadati</taxon>
        <taxon>Pseudomonadota</taxon>
        <taxon>Betaproteobacteria</taxon>
        <taxon>Burkholderiales</taxon>
        <taxon>Burkholderiaceae</taxon>
        <taxon>Chitinasiproducens</taxon>
    </lineage>
</organism>
<keyword evidence="11" id="KW-0585">Phenylalanine catabolism</keyword>
<dbReference type="PROSITE" id="PS00367">
    <property type="entry name" value="BH4_AAA_HYDROXYL_1"/>
    <property type="match status" value="1"/>
</dbReference>
<dbReference type="PANTHER" id="PTHR11473:SF24">
    <property type="entry name" value="PHENYLALANINE-4-HYDROXYLASE"/>
    <property type="match status" value="1"/>
</dbReference>
<evidence type="ECO:0000256" key="7">
    <source>
        <dbReference type="ARBA" id="ARBA00022723"/>
    </source>
</evidence>
<dbReference type="InterPro" id="IPR018301">
    <property type="entry name" value="ArAA_hydroxylase_Fe/CU_BS"/>
</dbReference>
<dbReference type="EC" id="1.14.16.1" evidence="5"/>
<dbReference type="Pfam" id="PF00351">
    <property type="entry name" value="Biopterin_H"/>
    <property type="match status" value="1"/>
</dbReference>
<dbReference type="SUPFAM" id="SSF56534">
    <property type="entry name" value="Aromatic aminoacid monoxygenases, catalytic and oligomerization domains"/>
    <property type="match status" value="1"/>
</dbReference>
<evidence type="ECO:0000256" key="13">
    <source>
        <dbReference type="PIRSR" id="PIRSR601273-2"/>
    </source>
</evidence>
<comment type="cofactor">
    <cofactor evidence="2 13">
        <name>Fe(2+)</name>
        <dbReference type="ChEBI" id="CHEBI:29033"/>
    </cofactor>
</comment>
<dbReference type="AlphaFoldDB" id="A0A1H2PPC9"/>
<evidence type="ECO:0000256" key="2">
    <source>
        <dbReference type="ARBA" id="ARBA00001954"/>
    </source>
</evidence>
<evidence type="ECO:0000256" key="5">
    <source>
        <dbReference type="ARBA" id="ARBA00011995"/>
    </source>
</evidence>
<keyword evidence="7 13" id="KW-0479">Metal-binding</keyword>
<dbReference type="InterPro" id="IPR036329">
    <property type="entry name" value="Aro-AA_hydroxylase_C_sf"/>
</dbReference>
<sequence>MCASVSPSVNLQATFEQPYARYEAADHRVWATLYERQCRLLAKHGCTAFLAGLDVLQLPADRVPDFAALNRALTQASGWQVVAVDGLIDESVFFSLLAQRKFPVTWWLRREDQLDYLEEPDLFHDLFGHVPLLADPTFGDFIQRYAMLGLEARDADELTRLARLYWFTVEFGLMRSPEHEGGLAVYGAGIASSPAETLHSLTGAGVQHDRFDTATIVSTAYRTDTLQMRYFVIDSFNALFDAVESLRANRMPAANVDRLAA</sequence>
<evidence type="ECO:0000256" key="6">
    <source>
        <dbReference type="ARBA" id="ARBA00020276"/>
    </source>
</evidence>
<proteinExistence type="inferred from homology"/>
<comment type="pathway">
    <text evidence="3">Amino-acid degradation; L-phenylalanine degradation; acetoacetate and fumarate from L-phenylalanine: step 1/6.</text>
</comment>
<feature type="binding site" evidence="13">
    <location>
        <position position="170"/>
    </location>
    <ligand>
        <name>Fe cation</name>
        <dbReference type="ChEBI" id="CHEBI:24875"/>
    </ligand>
</feature>
<feature type="binding site" evidence="13">
    <location>
        <position position="129"/>
    </location>
    <ligand>
        <name>Fe cation</name>
        <dbReference type="ChEBI" id="CHEBI:24875"/>
    </ligand>
</feature>
<dbReference type="NCBIfam" id="NF008877">
    <property type="entry name" value="PRK11913.1-2"/>
    <property type="match status" value="1"/>
</dbReference>
<evidence type="ECO:0000256" key="9">
    <source>
        <dbReference type="ARBA" id="ARBA00023004"/>
    </source>
</evidence>
<comment type="similarity">
    <text evidence="4">Belongs to the biopterin-dependent aromatic amino acid hydroxylase family.</text>
</comment>
<gene>
    <name evidence="15" type="ORF">SAMN05216551_105148</name>
</gene>
<reference evidence="16" key="1">
    <citation type="submission" date="2016-09" db="EMBL/GenBank/DDBJ databases">
        <authorList>
            <person name="Varghese N."/>
            <person name="Submissions S."/>
        </authorList>
    </citation>
    <scope>NUCLEOTIDE SEQUENCE [LARGE SCALE GENOMIC DNA]</scope>
    <source>
        <strain evidence="16">JS23</strain>
    </source>
</reference>
<dbReference type="InterPro" id="IPR019774">
    <property type="entry name" value="Aromatic-AA_hydroxylase_C"/>
</dbReference>
<dbReference type="UniPathway" id="UPA00139">
    <property type="reaction ID" value="UER00337"/>
</dbReference>
<dbReference type="Gene3D" id="1.10.800.10">
    <property type="entry name" value="Aromatic amino acid hydroxylase"/>
    <property type="match status" value="1"/>
</dbReference>
<dbReference type="STRING" id="1770053.SAMN05216551_105148"/>
<dbReference type="GO" id="GO:0004505">
    <property type="term" value="F:phenylalanine 4-monooxygenase activity"/>
    <property type="evidence" value="ECO:0007669"/>
    <property type="project" value="UniProtKB-EC"/>
</dbReference>
<comment type="catalytic activity">
    <reaction evidence="1">
        <text>(6R)-L-erythro-5,6,7,8-tetrahydrobiopterin + L-phenylalanine + O2 = (4aS,6R)-4a-hydroxy-L-erythro-5,6,7,8-tetrahydrobiopterin + L-tyrosine</text>
        <dbReference type="Rhea" id="RHEA:20273"/>
        <dbReference type="ChEBI" id="CHEBI:15379"/>
        <dbReference type="ChEBI" id="CHEBI:15642"/>
        <dbReference type="ChEBI" id="CHEBI:58095"/>
        <dbReference type="ChEBI" id="CHEBI:58315"/>
        <dbReference type="ChEBI" id="CHEBI:59560"/>
        <dbReference type="EC" id="1.14.16.1"/>
    </reaction>
</comment>
<evidence type="ECO:0000256" key="4">
    <source>
        <dbReference type="ARBA" id="ARBA00009712"/>
    </source>
</evidence>
<dbReference type="RefSeq" id="WP_091907690.1">
    <property type="nucleotide sequence ID" value="NZ_FNLO01000005.1"/>
</dbReference>
<evidence type="ECO:0000259" key="14">
    <source>
        <dbReference type="PROSITE" id="PS51410"/>
    </source>
</evidence>
<dbReference type="Proteomes" id="UP000243719">
    <property type="component" value="Unassembled WGS sequence"/>
</dbReference>
<evidence type="ECO:0000256" key="11">
    <source>
        <dbReference type="ARBA" id="ARBA00023232"/>
    </source>
</evidence>